<dbReference type="AlphaFoldDB" id="A0A379FG93"/>
<dbReference type="PANTHER" id="PTHR43236:SF2">
    <property type="entry name" value="BLL0069 PROTEIN"/>
    <property type="match status" value="1"/>
</dbReference>
<accession>A0A379FG93</accession>
<dbReference type="RefSeq" id="WP_004244715.1">
    <property type="nucleotide sequence ID" value="NZ_JBKCRI010000002.1"/>
</dbReference>
<reference evidence="2 3" key="1">
    <citation type="submission" date="2018-06" db="EMBL/GenBank/DDBJ databases">
        <authorList>
            <consortium name="Pathogen Informatics"/>
            <person name="Doyle S."/>
        </authorList>
    </citation>
    <scope>NUCLEOTIDE SEQUENCE [LARGE SCALE GENOMIC DNA]</scope>
    <source>
        <strain evidence="2 3">NCTC11938</strain>
    </source>
</reference>
<dbReference type="GO" id="GO:0003677">
    <property type="term" value="F:DNA binding"/>
    <property type="evidence" value="ECO:0007669"/>
    <property type="project" value="InterPro"/>
</dbReference>
<dbReference type="SUPFAM" id="SSF47413">
    <property type="entry name" value="lambda repressor-like DNA-binding domains"/>
    <property type="match status" value="1"/>
</dbReference>
<evidence type="ECO:0000313" key="3">
    <source>
        <dbReference type="Proteomes" id="UP000254191"/>
    </source>
</evidence>
<dbReference type="InterPro" id="IPR010982">
    <property type="entry name" value="Lambda_DNA-bd_dom_sf"/>
</dbReference>
<dbReference type="Pfam" id="PF06114">
    <property type="entry name" value="Peptidase_M78"/>
    <property type="match status" value="1"/>
</dbReference>
<evidence type="ECO:0000259" key="1">
    <source>
        <dbReference type="Pfam" id="PF06114"/>
    </source>
</evidence>
<dbReference type="PANTHER" id="PTHR43236">
    <property type="entry name" value="ANTITOXIN HIGA1"/>
    <property type="match status" value="1"/>
</dbReference>
<proteinExistence type="predicted"/>
<dbReference type="EMBL" id="UGTS01000004">
    <property type="protein sequence ID" value="SUC18950.1"/>
    <property type="molecule type" value="Genomic_DNA"/>
</dbReference>
<name>A0A379FG93_PROMI</name>
<dbReference type="Proteomes" id="UP000254191">
    <property type="component" value="Unassembled WGS sequence"/>
</dbReference>
<feature type="domain" description="IrrE N-terminal-like" evidence="1">
    <location>
        <begin position="166"/>
        <end position="293"/>
    </location>
</feature>
<organism evidence="2 3">
    <name type="scientific">Proteus mirabilis</name>
    <dbReference type="NCBI Taxonomy" id="584"/>
    <lineage>
        <taxon>Bacteria</taxon>
        <taxon>Pseudomonadati</taxon>
        <taxon>Pseudomonadota</taxon>
        <taxon>Gammaproteobacteria</taxon>
        <taxon>Enterobacterales</taxon>
        <taxon>Morganellaceae</taxon>
        <taxon>Proteus</taxon>
    </lineage>
</organism>
<dbReference type="Gene3D" id="1.10.10.2910">
    <property type="match status" value="1"/>
</dbReference>
<dbReference type="InterPro" id="IPR052345">
    <property type="entry name" value="Rad_response_metalloprotease"/>
</dbReference>
<sequence>MTQAFINNNILTWARCRASLSVDYIAEKFKKPVDVIIAWEEGKEPISFAQAQRYANITKIPFGYLYLNTPPEENLPIPDRRTVGSRNNEVSVALKDTISDVLIKQDWYRDYALSNGIPEVELIGKLPPNSHPKQIVATIKEYIDLQIPPTRGKWRDFFSVLVKKIESLGILVMRSGVVKSNNTRPISVDDFRGFCIADKIAPVIFINTNDAKAAQIFTLVHELSHLILGQSAISDLSINSREKEEMICNAAAAEYLTPEIIFLEKWNNSISLEENIDMLRDIFRVSSWVIARRAVDLKLISKHEYTQYVSIINEKSTSSGGDYNRNQKVRTSERLTIAVITQALEGKILLREAQSLTGIQPNKLYAFAQKEFGL</sequence>
<gene>
    <name evidence="2" type="ORF">NCTC11938_00977</name>
</gene>
<protein>
    <submittedName>
        <fullName evidence="2">Domain of uncharacterized function (DUF955)</fullName>
    </submittedName>
</protein>
<evidence type="ECO:0000313" key="2">
    <source>
        <dbReference type="EMBL" id="SUC18950.1"/>
    </source>
</evidence>
<dbReference type="InterPro" id="IPR010359">
    <property type="entry name" value="IrrE_HExxH"/>
</dbReference>